<keyword evidence="3" id="KW-1185">Reference proteome</keyword>
<dbReference type="Pfam" id="PF00583">
    <property type="entry name" value="Acetyltransf_1"/>
    <property type="match status" value="1"/>
</dbReference>
<sequence length="218" mass="24434">MHSNNMANTDFSLTDVTDADIPAMVDMTLEGWADDGVWQGMMRNVARKDSYDLLARIHKARVGKPGGKYFGIREKDTGKLVAWTALFYPQPDQPAGQKKSMPKPDIRGMDEHMATIFFGTLMRASGRYGYDPAEHFHRRGTFTHADYQRRGFATWLTQHCNAIADEAGRATFVGCRPASKGVFEKCGFRVVAAIDVDVKGDGSEMDVQYVMRREPEAK</sequence>
<feature type="domain" description="N-acetyltransferase" evidence="1">
    <location>
        <begin position="125"/>
        <end position="188"/>
    </location>
</feature>
<dbReference type="OrthoDB" id="4738875at2759"/>
<dbReference type="GeneID" id="54585474"/>
<dbReference type="InterPro" id="IPR052523">
    <property type="entry name" value="Trichothecene_AcTrans"/>
</dbReference>
<accession>A0A6A6IDD1</accession>
<evidence type="ECO:0000313" key="3">
    <source>
        <dbReference type="Proteomes" id="UP000800094"/>
    </source>
</evidence>
<dbReference type="Proteomes" id="UP000800094">
    <property type="component" value="Unassembled WGS sequence"/>
</dbReference>
<dbReference type="RefSeq" id="XP_033682517.1">
    <property type="nucleotide sequence ID" value="XM_033832144.1"/>
</dbReference>
<organism evidence="2 3">
    <name type="scientific">Trematosphaeria pertusa</name>
    <dbReference type="NCBI Taxonomy" id="390896"/>
    <lineage>
        <taxon>Eukaryota</taxon>
        <taxon>Fungi</taxon>
        <taxon>Dikarya</taxon>
        <taxon>Ascomycota</taxon>
        <taxon>Pezizomycotina</taxon>
        <taxon>Dothideomycetes</taxon>
        <taxon>Pleosporomycetidae</taxon>
        <taxon>Pleosporales</taxon>
        <taxon>Massarineae</taxon>
        <taxon>Trematosphaeriaceae</taxon>
        <taxon>Trematosphaeria</taxon>
    </lineage>
</organism>
<dbReference type="GO" id="GO:0016747">
    <property type="term" value="F:acyltransferase activity, transferring groups other than amino-acyl groups"/>
    <property type="evidence" value="ECO:0007669"/>
    <property type="project" value="InterPro"/>
</dbReference>
<dbReference type="InterPro" id="IPR000182">
    <property type="entry name" value="GNAT_dom"/>
</dbReference>
<dbReference type="EMBL" id="ML987197">
    <property type="protein sequence ID" value="KAF2247513.1"/>
    <property type="molecule type" value="Genomic_DNA"/>
</dbReference>
<dbReference type="InterPro" id="IPR016181">
    <property type="entry name" value="Acyl_CoA_acyltransferase"/>
</dbReference>
<protein>
    <recommendedName>
        <fullName evidence="1">N-acetyltransferase domain-containing protein</fullName>
    </recommendedName>
</protein>
<dbReference type="AlphaFoldDB" id="A0A6A6IDD1"/>
<dbReference type="SUPFAM" id="SSF55729">
    <property type="entry name" value="Acyl-CoA N-acyltransferases (Nat)"/>
    <property type="match status" value="1"/>
</dbReference>
<dbReference type="Gene3D" id="3.40.630.30">
    <property type="match status" value="1"/>
</dbReference>
<name>A0A6A6IDD1_9PLEO</name>
<gene>
    <name evidence="2" type="ORF">BU26DRAFT_552222</name>
</gene>
<reference evidence="2" key="1">
    <citation type="journal article" date="2020" name="Stud. Mycol.">
        <title>101 Dothideomycetes genomes: a test case for predicting lifestyles and emergence of pathogens.</title>
        <authorList>
            <person name="Haridas S."/>
            <person name="Albert R."/>
            <person name="Binder M."/>
            <person name="Bloem J."/>
            <person name="Labutti K."/>
            <person name="Salamov A."/>
            <person name="Andreopoulos B."/>
            <person name="Baker S."/>
            <person name="Barry K."/>
            <person name="Bills G."/>
            <person name="Bluhm B."/>
            <person name="Cannon C."/>
            <person name="Castanera R."/>
            <person name="Culley D."/>
            <person name="Daum C."/>
            <person name="Ezra D."/>
            <person name="Gonzalez J."/>
            <person name="Henrissat B."/>
            <person name="Kuo A."/>
            <person name="Liang C."/>
            <person name="Lipzen A."/>
            <person name="Lutzoni F."/>
            <person name="Magnuson J."/>
            <person name="Mondo S."/>
            <person name="Nolan M."/>
            <person name="Ohm R."/>
            <person name="Pangilinan J."/>
            <person name="Park H.-J."/>
            <person name="Ramirez L."/>
            <person name="Alfaro M."/>
            <person name="Sun H."/>
            <person name="Tritt A."/>
            <person name="Yoshinaga Y."/>
            <person name="Zwiers L.-H."/>
            <person name="Turgeon B."/>
            <person name="Goodwin S."/>
            <person name="Spatafora J."/>
            <person name="Crous P."/>
            <person name="Grigoriev I."/>
        </authorList>
    </citation>
    <scope>NUCLEOTIDE SEQUENCE</scope>
    <source>
        <strain evidence="2">CBS 122368</strain>
    </source>
</reference>
<evidence type="ECO:0000313" key="2">
    <source>
        <dbReference type="EMBL" id="KAF2247513.1"/>
    </source>
</evidence>
<evidence type="ECO:0000259" key="1">
    <source>
        <dbReference type="Pfam" id="PF00583"/>
    </source>
</evidence>
<proteinExistence type="predicted"/>
<dbReference type="PANTHER" id="PTHR42791">
    <property type="entry name" value="GNAT FAMILY ACETYLTRANSFERASE"/>
    <property type="match status" value="1"/>
</dbReference>
<dbReference type="PANTHER" id="PTHR42791:SF1">
    <property type="entry name" value="N-ACETYLTRANSFERASE DOMAIN-CONTAINING PROTEIN"/>
    <property type="match status" value="1"/>
</dbReference>